<evidence type="ECO:0000313" key="9">
    <source>
        <dbReference type="Proteomes" id="UP001642484"/>
    </source>
</evidence>
<dbReference type="PANTHER" id="PTHR30111:SF1">
    <property type="entry name" value="33 KDA CHAPERONIN"/>
    <property type="match status" value="1"/>
</dbReference>
<dbReference type="Proteomes" id="UP001642484">
    <property type="component" value="Unassembled WGS sequence"/>
</dbReference>
<dbReference type="InterPro" id="IPR016154">
    <property type="entry name" value="Heat_shock_Hsp33_C"/>
</dbReference>
<name>A0ABP0KH44_9DINO</name>
<dbReference type="InterPro" id="IPR016153">
    <property type="entry name" value="Heat_shock_Hsp33_N"/>
</dbReference>
<dbReference type="SUPFAM" id="SSF64397">
    <property type="entry name" value="Hsp33 domain"/>
    <property type="match status" value="1"/>
</dbReference>
<evidence type="ECO:0000256" key="6">
    <source>
        <dbReference type="SAM" id="MobiDB-lite"/>
    </source>
</evidence>
<keyword evidence="1" id="KW-0963">Cytoplasm</keyword>
<keyword evidence="4" id="KW-0143">Chaperone</keyword>
<dbReference type="EMBL" id="CAXAMN010008557">
    <property type="protein sequence ID" value="CAK9025696.1"/>
    <property type="molecule type" value="Genomic_DNA"/>
</dbReference>
<gene>
    <name evidence="7" type="ORF">CCMP2556_LOCUS16094</name>
    <name evidence="8" type="ORF">CCMP2556_LOCUS16249</name>
</gene>
<keyword evidence="9" id="KW-1185">Reference proteome</keyword>
<protein>
    <submittedName>
        <fullName evidence="8">Uncharacterized protein</fullName>
    </submittedName>
</protein>
<organism evidence="8 9">
    <name type="scientific">Durusdinium trenchii</name>
    <dbReference type="NCBI Taxonomy" id="1381693"/>
    <lineage>
        <taxon>Eukaryota</taxon>
        <taxon>Sar</taxon>
        <taxon>Alveolata</taxon>
        <taxon>Dinophyceae</taxon>
        <taxon>Suessiales</taxon>
        <taxon>Symbiodiniaceae</taxon>
        <taxon>Durusdinium</taxon>
    </lineage>
</organism>
<reference evidence="8 9" key="1">
    <citation type="submission" date="2024-02" db="EMBL/GenBank/DDBJ databases">
        <authorList>
            <person name="Chen Y."/>
            <person name="Shah S."/>
            <person name="Dougan E. K."/>
            <person name="Thang M."/>
            <person name="Chan C."/>
        </authorList>
    </citation>
    <scope>NUCLEOTIDE SEQUENCE [LARGE SCALE GENOMIC DNA]</scope>
</reference>
<sequence>MALIQPMFQAGVRPATSHWVQVSRPGERDTGFGKSQGSDSLRRLRTERSLGALLLGASLSGLGAGFCRSSSSKHRRARSPVYASQSDVEHGVSDQLVRYMGGNVVVRAVCATELVQKVVGQHQCSAMAGIALGRALMATTLLANGRDEGESLQLRIQGDGPIGSIIAEASSALTVRGMVGNPMAEASSVPELVGLGAGSTLRLTRTHPYWKRPYTGTIALKCGEIAEDVVQYLGMSEQTPASMGLSVEWDSEAGCVKQAEGWLVTLLPGWEEAEVAVVETNINTFDRMESSGLSRPHDICKHMMRELRGKFQAEQEPTFRCKCSKSRLATAVMMLGKSEVQKILLDKETIQAQCDWCGNPLTLTPEEVQQHLTSDEGQQEIATSSYTPRQLKLKEEELKAMPATGNADWS</sequence>
<evidence type="ECO:0000256" key="1">
    <source>
        <dbReference type="ARBA" id="ARBA00022490"/>
    </source>
</evidence>
<evidence type="ECO:0000256" key="2">
    <source>
        <dbReference type="ARBA" id="ARBA00022833"/>
    </source>
</evidence>
<dbReference type="Pfam" id="PF01430">
    <property type="entry name" value="HSP33"/>
    <property type="match status" value="1"/>
</dbReference>
<dbReference type="Gene3D" id="3.55.30.10">
    <property type="entry name" value="Hsp33 domain"/>
    <property type="match status" value="1"/>
</dbReference>
<evidence type="ECO:0000313" key="8">
    <source>
        <dbReference type="EMBL" id="CAK9026125.1"/>
    </source>
</evidence>
<keyword evidence="3" id="KW-1015">Disulfide bond</keyword>
<dbReference type="Gene3D" id="3.90.1280.10">
    <property type="entry name" value="HSP33 redox switch-like"/>
    <property type="match status" value="1"/>
</dbReference>
<keyword evidence="5" id="KW-0676">Redox-active center</keyword>
<keyword evidence="2" id="KW-0862">Zinc</keyword>
<evidence type="ECO:0000256" key="4">
    <source>
        <dbReference type="ARBA" id="ARBA00023186"/>
    </source>
</evidence>
<dbReference type="SUPFAM" id="SSF118352">
    <property type="entry name" value="HSP33 redox switch-like"/>
    <property type="match status" value="1"/>
</dbReference>
<evidence type="ECO:0000256" key="3">
    <source>
        <dbReference type="ARBA" id="ARBA00023157"/>
    </source>
</evidence>
<feature type="region of interest" description="Disordered" evidence="6">
    <location>
        <begin position="369"/>
        <end position="410"/>
    </location>
</feature>
<evidence type="ECO:0000313" key="7">
    <source>
        <dbReference type="EMBL" id="CAK9025696.1"/>
    </source>
</evidence>
<dbReference type="PANTHER" id="PTHR30111">
    <property type="entry name" value="33 KDA CHAPERONIN"/>
    <property type="match status" value="1"/>
</dbReference>
<feature type="compositionally biased region" description="Polar residues" evidence="6">
    <location>
        <begin position="370"/>
        <end position="388"/>
    </location>
</feature>
<accession>A0ABP0KH44</accession>
<proteinExistence type="predicted"/>
<evidence type="ECO:0000256" key="5">
    <source>
        <dbReference type="ARBA" id="ARBA00023284"/>
    </source>
</evidence>
<dbReference type="EMBL" id="CAXAMN010008668">
    <property type="protein sequence ID" value="CAK9026125.1"/>
    <property type="molecule type" value="Genomic_DNA"/>
</dbReference>
<dbReference type="InterPro" id="IPR000397">
    <property type="entry name" value="Heat_shock_Hsp33"/>
</dbReference>
<comment type="caution">
    <text evidence="8">The sequence shown here is derived from an EMBL/GenBank/DDBJ whole genome shotgun (WGS) entry which is preliminary data.</text>
</comment>